<dbReference type="InterPro" id="IPR000209">
    <property type="entry name" value="Peptidase_S8/S53_dom"/>
</dbReference>
<dbReference type="Gene3D" id="3.40.50.200">
    <property type="entry name" value="Peptidase S8/S53 domain"/>
    <property type="match status" value="1"/>
</dbReference>
<dbReference type="InterPro" id="IPR023827">
    <property type="entry name" value="Peptidase_S8_Asp-AS"/>
</dbReference>
<evidence type="ECO:0000256" key="6">
    <source>
        <dbReference type="ARBA" id="ARBA00022825"/>
    </source>
</evidence>
<dbReference type="InterPro" id="IPR023828">
    <property type="entry name" value="Peptidase_S8_Ser-AS"/>
</dbReference>
<dbReference type="InterPro" id="IPR022398">
    <property type="entry name" value="Peptidase_S8_His-AS"/>
</dbReference>
<dbReference type="InterPro" id="IPR032815">
    <property type="entry name" value="S8_pro-domain"/>
</dbReference>
<feature type="active site" description="Charge relay system" evidence="10 11">
    <location>
        <position position="373"/>
    </location>
</feature>
<accession>A0A8C9U393</accession>
<feature type="active site" description="Charge relay system" evidence="10 11">
    <location>
        <position position="158"/>
    </location>
</feature>
<feature type="signal peptide" evidence="14">
    <location>
        <begin position="1"/>
        <end position="26"/>
    </location>
</feature>
<organism evidence="17 18">
    <name type="scientific">Scleropages formosus</name>
    <name type="common">Asian bonytongue</name>
    <name type="synonym">Osteoglossum formosum</name>
    <dbReference type="NCBI Taxonomy" id="113540"/>
    <lineage>
        <taxon>Eukaryota</taxon>
        <taxon>Metazoa</taxon>
        <taxon>Chordata</taxon>
        <taxon>Craniata</taxon>
        <taxon>Vertebrata</taxon>
        <taxon>Euteleostomi</taxon>
        <taxon>Actinopterygii</taxon>
        <taxon>Neopterygii</taxon>
        <taxon>Teleostei</taxon>
        <taxon>Osteoglossocephala</taxon>
        <taxon>Osteoglossomorpha</taxon>
        <taxon>Osteoglossiformes</taxon>
        <taxon>Osteoglossidae</taxon>
        <taxon>Scleropages</taxon>
    </lineage>
</organism>
<dbReference type="Ensembl" id="ENSSFOT00015046903.1">
    <property type="protein sequence ID" value="ENSSFOP00015056590.1"/>
    <property type="gene ID" value="ENSSFOG00015018595.2"/>
</dbReference>
<dbReference type="FunFam" id="3.30.70.850:FF:000001">
    <property type="entry name" value="Proprotein convertase subtilisin/kexin type 5"/>
    <property type="match status" value="1"/>
</dbReference>
<evidence type="ECO:0000256" key="10">
    <source>
        <dbReference type="PIRSR" id="PIRSR615500-1"/>
    </source>
</evidence>
<reference evidence="17" key="2">
    <citation type="submission" date="2025-08" db="UniProtKB">
        <authorList>
            <consortium name="Ensembl"/>
        </authorList>
    </citation>
    <scope>IDENTIFICATION</scope>
</reference>
<dbReference type="PANTHER" id="PTHR42884">
    <property type="entry name" value="PROPROTEIN CONVERTASE SUBTILISIN/KEXIN-RELATED"/>
    <property type="match status" value="1"/>
</dbReference>
<dbReference type="GO" id="GO:0005802">
    <property type="term" value="C:trans-Golgi network"/>
    <property type="evidence" value="ECO:0007669"/>
    <property type="project" value="TreeGrafter"/>
</dbReference>
<dbReference type="GO" id="GO:0000139">
    <property type="term" value="C:Golgi membrane"/>
    <property type="evidence" value="ECO:0007669"/>
    <property type="project" value="TreeGrafter"/>
</dbReference>
<evidence type="ECO:0000256" key="2">
    <source>
        <dbReference type="ARBA" id="ARBA00022670"/>
    </source>
</evidence>
<dbReference type="Pfam" id="PF00082">
    <property type="entry name" value="Peptidase_S8"/>
    <property type="match status" value="1"/>
</dbReference>
<dbReference type="Pfam" id="PF16470">
    <property type="entry name" value="S8_pro-domain"/>
    <property type="match status" value="1"/>
</dbReference>
<keyword evidence="2 11" id="KW-0645">Protease</keyword>
<feature type="domain" description="Peptidase S8/S53" evidence="15">
    <location>
        <begin position="149"/>
        <end position="418"/>
    </location>
</feature>
<dbReference type="AlphaFoldDB" id="A0A8C9U393"/>
<evidence type="ECO:0000256" key="4">
    <source>
        <dbReference type="ARBA" id="ARBA00022729"/>
    </source>
</evidence>
<evidence type="ECO:0000256" key="8">
    <source>
        <dbReference type="ARBA" id="ARBA00023145"/>
    </source>
</evidence>
<dbReference type="PANTHER" id="PTHR42884:SF3">
    <property type="entry name" value="FURIN-LIKE PROTEASE 1, ISOFORMS 1_1-X_2"/>
    <property type="match status" value="1"/>
</dbReference>
<keyword evidence="5 11" id="KW-0378">Hydrolase</keyword>
<evidence type="ECO:0000259" key="15">
    <source>
        <dbReference type="Pfam" id="PF00082"/>
    </source>
</evidence>
<feature type="region of interest" description="Disordered" evidence="13">
    <location>
        <begin position="168"/>
        <end position="190"/>
    </location>
</feature>
<dbReference type="PROSITE" id="PS51892">
    <property type="entry name" value="SUBTILASE"/>
    <property type="match status" value="1"/>
</dbReference>
<evidence type="ECO:0000256" key="3">
    <source>
        <dbReference type="ARBA" id="ARBA00022685"/>
    </source>
</evidence>
<evidence type="ECO:0000256" key="12">
    <source>
        <dbReference type="RuleBase" id="RU003355"/>
    </source>
</evidence>
<dbReference type="Proteomes" id="UP000694397">
    <property type="component" value="Chromosome 11"/>
</dbReference>
<keyword evidence="4 14" id="KW-0732">Signal</keyword>
<dbReference type="InterPro" id="IPR015500">
    <property type="entry name" value="Peptidase_S8_subtilisin-rel"/>
</dbReference>
<gene>
    <name evidence="17" type="primary">FURIN</name>
    <name evidence="17" type="synonym">furina</name>
</gene>
<protein>
    <submittedName>
        <fullName evidence="17">Furin, paired basic amino acid cleaving enzyme</fullName>
    </submittedName>
</protein>
<reference evidence="17" key="3">
    <citation type="submission" date="2025-09" db="UniProtKB">
        <authorList>
            <consortium name="Ensembl"/>
        </authorList>
    </citation>
    <scope>IDENTIFICATION</scope>
</reference>
<evidence type="ECO:0000256" key="13">
    <source>
        <dbReference type="SAM" id="MobiDB-lite"/>
    </source>
</evidence>
<dbReference type="CDD" id="cd04059">
    <property type="entry name" value="Peptidases_S8_Protein_convertases_Kexins_Furin-like"/>
    <property type="match status" value="1"/>
</dbReference>
<dbReference type="Gene3D" id="3.30.70.850">
    <property type="entry name" value="Peptidase S8, pro-domain"/>
    <property type="match status" value="1"/>
</dbReference>
<evidence type="ECO:0000256" key="7">
    <source>
        <dbReference type="ARBA" id="ARBA00023136"/>
    </source>
</evidence>
<dbReference type="InterPro" id="IPR038466">
    <property type="entry name" value="S8_pro-domain_sf"/>
</dbReference>
<proteinExistence type="inferred from homology"/>
<dbReference type="InterPro" id="IPR034182">
    <property type="entry name" value="Kexin/furin"/>
</dbReference>
<evidence type="ECO:0000259" key="16">
    <source>
        <dbReference type="Pfam" id="PF16470"/>
    </source>
</evidence>
<dbReference type="SUPFAM" id="SSF52743">
    <property type="entry name" value="Subtilisin-like"/>
    <property type="match status" value="1"/>
</dbReference>
<feature type="domain" description="Peptidase S8 pro-domain" evidence="16">
    <location>
        <begin position="33"/>
        <end position="107"/>
    </location>
</feature>
<dbReference type="SUPFAM" id="SSF54897">
    <property type="entry name" value="Protease propeptides/inhibitors"/>
    <property type="match status" value="1"/>
</dbReference>
<dbReference type="PROSITE" id="PS00137">
    <property type="entry name" value="SUBTILASE_HIS"/>
    <property type="match status" value="1"/>
</dbReference>
<evidence type="ECO:0000256" key="1">
    <source>
        <dbReference type="ARBA" id="ARBA00004370"/>
    </source>
</evidence>
<evidence type="ECO:0000256" key="14">
    <source>
        <dbReference type="SAM" id="SignalP"/>
    </source>
</evidence>
<dbReference type="InterPro" id="IPR036852">
    <property type="entry name" value="Peptidase_S8/S53_dom_sf"/>
</dbReference>
<dbReference type="GeneTree" id="ENSGT00940000157220"/>
<keyword evidence="9" id="KW-0325">Glycoprotein</keyword>
<keyword evidence="6 11" id="KW-0720">Serine protease</keyword>
<keyword evidence="8" id="KW-0865">Zymogen</keyword>
<evidence type="ECO:0000256" key="5">
    <source>
        <dbReference type="ARBA" id="ARBA00022801"/>
    </source>
</evidence>
<reference evidence="17 18" key="1">
    <citation type="submission" date="2019-04" db="EMBL/GenBank/DDBJ databases">
        <authorList>
            <consortium name="Wellcome Sanger Institute Data Sharing"/>
        </authorList>
    </citation>
    <scope>NUCLEOTIDE SEQUENCE [LARGE SCALE GENOMIC DNA]</scope>
</reference>
<keyword evidence="7" id="KW-0472">Membrane</keyword>
<comment type="subcellular location">
    <subcellularLocation>
        <location evidence="1">Membrane</location>
    </subcellularLocation>
</comment>
<evidence type="ECO:0000313" key="17">
    <source>
        <dbReference type="Ensembl" id="ENSSFOP00015056590.1"/>
    </source>
</evidence>
<name>A0A8C9U393_SCLFO</name>
<dbReference type="PRINTS" id="PR00723">
    <property type="entry name" value="SUBTILISIN"/>
</dbReference>
<dbReference type="GO" id="GO:0016486">
    <property type="term" value="P:peptide hormone processing"/>
    <property type="evidence" value="ECO:0007669"/>
    <property type="project" value="TreeGrafter"/>
</dbReference>
<feature type="chain" id="PRO_5034796918" evidence="14">
    <location>
        <begin position="27"/>
        <end position="431"/>
    </location>
</feature>
<dbReference type="OrthoDB" id="300641at2759"/>
<evidence type="ECO:0000256" key="11">
    <source>
        <dbReference type="PROSITE-ProRule" id="PRU01240"/>
    </source>
</evidence>
<dbReference type="FunFam" id="3.40.50.200:FF:000001">
    <property type="entry name" value="Furin 2, isoform B"/>
    <property type="match status" value="1"/>
</dbReference>
<dbReference type="PROSITE" id="PS00138">
    <property type="entry name" value="SUBTILASE_SER"/>
    <property type="match status" value="1"/>
</dbReference>
<evidence type="ECO:0000256" key="9">
    <source>
        <dbReference type="ARBA" id="ARBA00023180"/>
    </source>
</evidence>
<keyword evidence="3" id="KW-0165">Cleavage on pair of basic residues</keyword>
<feature type="active site" description="Charge relay system" evidence="10 11">
    <location>
        <position position="199"/>
    </location>
</feature>
<comment type="similarity">
    <text evidence="11 12">Belongs to the peptidase S8 family.</text>
</comment>
<dbReference type="PROSITE" id="PS00136">
    <property type="entry name" value="SUBTILASE_ASP"/>
    <property type="match status" value="1"/>
</dbReference>
<keyword evidence="18" id="KW-1185">Reference proteome</keyword>
<sequence length="431" mass="46993">MDLGRAALLLGPLLLLLASAVDPSVAQKVFTNSWAVHISGGAEEADKIAQKHGFVNLGNVFGDYYHFRHRAVVKRSLSTHQGVHVRLQKEPQVVWAEQQVVKKRKKRDIYAELSDPKFTQQWYLVSDVQYNANHQDLNVKGAWEQGYTGKGVVVSILDDGIEKNHPDLEENYDPEASYDVNDGDPDPQPRYTQVNDNRHGTRCAGEVAAVANNSICGVGVAYNAKIGGVRMLDGEVTDVVEAQSLSLNPQHIDIYSASWGPEDDGKTVDGPAKLAKEAFLHGVTEGRGGRGSIFVWASGNGGREKDSCNCDGYTNSIYTLSISSTTQNGNVPWYSEACSSTLATTYSSGNINEKQIVTTDLRQRCTDSHTGTSASAPLAAGIIALALEANKNLTWRDMQHLVVRTSNPAHLTTNDWKTNGVGRRETRGFGH</sequence>
<evidence type="ECO:0000313" key="18">
    <source>
        <dbReference type="Proteomes" id="UP000694397"/>
    </source>
</evidence>
<dbReference type="GO" id="GO:0004252">
    <property type="term" value="F:serine-type endopeptidase activity"/>
    <property type="evidence" value="ECO:0007669"/>
    <property type="project" value="UniProtKB-UniRule"/>
</dbReference>